<dbReference type="STRING" id="247490.KSU1_C1257"/>
<organism evidence="3 4">
    <name type="scientific">Candidatus Jettenia caeni</name>
    <dbReference type="NCBI Taxonomy" id="247490"/>
    <lineage>
        <taxon>Bacteria</taxon>
        <taxon>Pseudomonadati</taxon>
        <taxon>Planctomycetota</taxon>
        <taxon>Candidatus Brocadiia</taxon>
        <taxon>Candidatus Brocadiales</taxon>
        <taxon>Candidatus Brocadiaceae</taxon>
        <taxon>Candidatus Jettenia</taxon>
    </lineage>
</organism>
<evidence type="ECO:0000256" key="1">
    <source>
        <dbReference type="SAM" id="Phobius"/>
    </source>
</evidence>
<proteinExistence type="predicted"/>
<name>I3IMA8_9BACT</name>
<feature type="domain" description="DUF362" evidence="2">
    <location>
        <begin position="89"/>
        <end position="285"/>
    </location>
</feature>
<feature type="transmembrane region" description="Helical" evidence="1">
    <location>
        <begin position="6"/>
        <end position="24"/>
    </location>
</feature>
<keyword evidence="1" id="KW-1133">Transmembrane helix</keyword>
<accession>I3IMA8</accession>
<reference evidence="3 4" key="1">
    <citation type="journal article" date="2012" name="FEBS Lett.">
        <title>Anammox organism KSU-1 expresses a NirK-type copper-containing nitrite reductase instead of a NirS-type with cytochrome cd1.</title>
        <authorList>
            <person name="Hira D."/>
            <person name="Toh H."/>
            <person name="Migita C.T."/>
            <person name="Okubo H."/>
            <person name="Nishiyama T."/>
            <person name="Hattori M."/>
            <person name="Furukawa K."/>
            <person name="Fujii T."/>
        </authorList>
    </citation>
    <scope>NUCLEOTIDE SEQUENCE [LARGE SCALE GENOMIC DNA]</scope>
</reference>
<evidence type="ECO:0000313" key="4">
    <source>
        <dbReference type="Proteomes" id="UP000002985"/>
    </source>
</evidence>
<dbReference type="InterPro" id="IPR007160">
    <property type="entry name" value="DUF362"/>
</dbReference>
<keyword evidence="4" id="KW-1185">Reference proteome</keyword>
<keyword evidence="1" id="KW-0472">Membrane</keyword>
<protein>
    <recommendedName>
        <fullName evidence="2">DUF362 domain-containing protein</fullName>
    </recommendedName>
</protein>
<keyword evidence="1" id="KW-0812">Transmembrane</keyword>
<dbReference type="Proteomes" id="UP000002985">
    <property type="component" value="Unassembled WGS sequence"/>
</dbReference>
<dbReference type="eggNOG" id="COG2006">
    <property type="taxonomic scope" value="Bacteria"/>
</dbReference>
<evidence type="ECO:0000259" key="2">
    <source>
        <dbReference type="Pfam" id="PF04015"/>
    </source>
</evidence>
<comment type="caution">
    <text evidence="3">The sequence shown here is derived from an EMBL/GenBank/DDBJ whole genome shotgun (WGS) entry which is preliminary data.</text>
</comment>
<dbReference type="OrthoDB" id="9785671at2"/>
<sequence>MRIIKYPLFYSIGISIFLILNSRWRYTFRLLFIRPRVKKITPKPVYNVYKEEDKPLVSIVQGDDIYTMLREGIKLLGGLEKLGIKGKSILIKPNIVNRYANPSNTNPLVVKHTIRLLHESGVSKIFVGDMSAIFALPTKKNAMKSGIWEAIGKECMEFISFEDYGWVEIDIKQGRFLKKVFVSKIIYEVDRVINIPVIKTHGYTHYSIALKNFMGAIHPRQRPFFIAPNSWDELIAELNLAYIPHLNILDGTKIFIRGGPTKGTVATPNLIIITGDRIAADAVGLSIIKAFGGLERVSDKNIWEQRQIKRAIELNLGISDPSKLKIIAKCLATNKHSFGELMQKIYYHLKIEEPVY</sequence>
<dbReference type="EMBL" id="BAFH01000003">
    <property type="protein sequence ID" value="GAB62853.1"/>
    <property type="molecule type" value="Genomic_DNA"/>
</dbReference>
<dbReference type="Pfam" id="PF04015">
    <property type="entry name" value="DUF362"/>
    <property type="match status" value="1"/>
</dbReference>
<evidence type="ECO:0000313" key="3">
    <source>
        <dbReference type="EMBL" id="GAB62853.1"/>
    </source>
</evidence>
<gene>
    <name evidence="3" type="ORF">KSU1_C1257</name>
</gene>
<dbReference type="AlphaFoldDB" id="I3IMA8"/>